<organism evidence="2 3">
    <name type="scientific">Halopelagius longus</name>
    <dbReference type="NCBI Taxonomy" id="1236180"/>
    <lineage>
        <taxon>Archaea</taxon>
        <taxon>Methanobacteriati</taxon>
        <taxon>Methanobacteriota</taxon>
        <taxon>Stenosarchaea group</taxon>
        <taxon>Halobacteria</taxon>
        <taxon>Halobacteriales</taxon>
        <taxon>Haloferacaceae</taxon>
    </lineage>
</organism>
<protein>
    <submittedName>
        <fullName evidence="2">Uncharacterized protein</fullName>
    </submittedName>
</protein>
<evidence type="ECO:0000313" key="2">
    <source>
        <dbReference type="EMBL" id="RDI72486.1"/>
    </source>
</evidence>
<dbReference type="AlphaFoldDB" id="A0A370IP87"/>
<comment type="caution">
    <text evidence="2">The sequence shown here is derived from an EMBL/GenBank/DDBJ whole genome shotgun (WGS) entry which is preliminary data.</text>
</comment>
<dbReference type="Proteomes" id="UP000255421">
    <property type="component" value="Unassembled WGS sequence"/>
</dbReference>
<gene>
    <name evidence="2" type="ORF">DWB78_12580</name>
</gene>
<evidence type="ECO:0000313" key="3">
    <source>
        <dbReference type="Proteomes" id="UP000255421"/>
    </source>
</evidence>
<name>A0A370IP87_9EURY</name>
<dbReference type="EMBL" id="QQST01000001">
    <property type="protein sequence ID" value="RDI72486.1"/>
    <property type="molecule type" value="Genomic_DNA"/>
</dbReference>
<reference evidence="2 3" key="1">
    <citation type="submission" date="2018-07" db="EMBL/GenBank/DDBJ databases">
        <title>Genome sequence of extremly halophilic archaeon Halopelagius longus strain BC12-B1.</title>
        <authorList>
            <person name="Zhang X."/>
        </authorList>
    </citation>
    <scope>NUCLEOTIDE SEQUENCE [LARGE SCALE GENOMIC DNA]</scope>
    <source>
        <strain evidence="2 3">BC12-B1</strain>
    </source>
</reference>
<feature type="region of interest" description="Disordered" evidence="1">
    <location>
        <begin position="1"/>
        <end position="51"/>
    </location>
</feature>
<sequence length="65" mass="7093">MRFGTEGRIGGREAARAAPDEDVRSTAETTPFEIRLDGSKGRRPASPRPAVRYRLPPFAPITVAL</sequence>
<keyword evidence="3" id="KW-1185">Reference proteome</keyword>
<proteinExistence type="predicted"/>
<accession>A0A370IP87</accession>
<feature type="compositionally biased region" description="Basic and acidic residues" evidence="1">
    <location>
        <begin position="9"/>
        <end position="25"/>
    </location>
</feature>
<evidence type="ECO:0000256" key="1">
    <source>
        <dbReference type="SAM" id="MobiDB-lite"/>
    </source>
</evidence>